<accession>A0A6N6M8E1</accession>
<dbReference type="EMBL" id="WACR01000005">
    <property type="protein sequence ID" value="KAB1064517.1"/>
    <property type="molecule type" value="Genomic_DNA"/>
</dbReference>
<sequence>MLFGTVILSAVIASLGLMVEEEADIIPEQTEQATLSTKSDINKSIDDKINAIDTKVADIDEKMNVAGETELEKLEVKRAKLIEYKDLLVTEKDQLRSHDKEDLTITRKNLESLDKSYRTYLSSDQK</sequence>
<gene>
    <name evidence="1" type="ORF">F3059_07415</name>
</gene>
<dbReference type="Proteomes" id="UP000435357">
    <property type="component" value="Unassembled WGS sequence"/>
</dbReference>
<dbReference type="AlphaFoldDB" id="A0A6N6M8E1"/>
<organism evidence="1 2">
    <name type="scientific">Salibacter halophilus</name>
    <dbReference type="NCBI Taxonomy" id="1803916"/>
    <lineage>
        <taxon>Bacteria</taxon>
        <taxon>Pseudomonadati</taxon>
        <taxon>Bacteroidota</taxon>
        <taxon>Flavobacteriia</taxon>
        <taxon>Flavobacteriales</taxon>
        <taxon>Salibacteraceae</taxon>
        <taxon>Salibacter</taxon>
    </lineage>
</organism>
<reference evidence="1 2" key="1">
    <citation type="submission" date="2019-09" db="EMBL/GenBank/DDBJ databases">
        <title>Genomes of Cryomorphaceae.</title>
        <authorList>
            <person name="Bowman J.P."/>
        </authorList>
    </citation>
    <scope>NUCLEOTIDE SEQUENCE [LARGE SCALE GENOMIC DNA]</scope>
    <source>
        <strain evidence="1 2">KCTC 52047</strain>
    </source>
</reference>
<protein>
    <submittedName>
        <fullName evidence="1">Uncharacterized protein</fullName>
    </submittedName>
</protein>
<evidence type="ECO:0000313" key="2">
    <source>
        <dbReference type="Proteomes" id="UP000435357"/>
    </source>
</evidence>
<comment type="caution">
    <text evidence="1">The sequence shown here is derived from an EMBL/GenBank/DDBJ whole genome shotgun (WGS) entry which is preliminary data.</text>
</comment>
<proteinExistence type="predicted"/>
<evidence type="ECO:0000313" key="1">
    <source>
        <dbReference type="EMBL" id="KAB1064517.1"/>
    </source>
</evidence>
<keyword evidence="2" id="KW-1185">Reference proteome</keyword>
<name>A0A6N6M8E1_9FLAO</name>